<dbReference type="GO" id="GO:0031901">
    <property type="term" value="C:early endosome membrane"/>
    <property type="evidence" value="ECO:0007669"/>
    <property type="project" value="UniProtKB-SubCell"/>
</dbReference>
<evidence type="ECO:0000256" key="5">
    <source>
        <dbReference type="ARBA" id="ARBA00022753"/>
    </source>
</evidence>
<dbReference type="OrthoDB" id="10038550at2759"/>
<dbReference type="AlphaFoldDB" id="A0A803YCC2"/>
<dbReference type="Proteomes" id="UP000001645">
    <property type="component" value="Chromosome 3"/>
</dbReference>
<dbReference type="PANTHER" id="PTHR16514:SF4">
    <property type="entry name" value="LOW-DENSITY LIPOPROTEIN RECEPTOR CLASS A DOMAIN-CONTAINING PROTEIN 4"/>
    <property type="match status" value="1"/>
</dbReference>
<feature type="compositionally biased region" description="Polar residues" evidence="8">
    <location>
        <begin position="283"/>
        <end position="307"/>
    </location>
</feature>
<proteinExistence type="inferred from homology"/>
<feature type="region of interest" description="Disordered" evidence="8">
    <location>
        <begin position="236"/>
        <end position="320"/>
    </location>
</feature>
<evidence type="ECO:0000313" key="9">
    <source>
        <dbReference type="Ensembl" id="ENSMGAP00000029419.1"/>
    </source>
</evidence>
<reference evidence="9 10" key="1">
    <citation type="journal article" date="2010" name="PLoS Biol.">
        <title>Multi-platform next-generation sequencing of the domestic turkey (Meleagris gallopavo): genome assembly and analysis.</title>
        <authorList>
            <person name="Dalloul R.A."/>
            <person name="Long J.A."/>
            <person name="Zimin A.V."/>
            <person name="Aslam L."/>
            <person name="Beal K."/>
            <person name="Blomberg L.A."/>
            <person name="Bouffard P."/>
            <person name="Burt D.W."/>
            <person name="Crasta O."/>
            <person name="Crooijmans R.P."/>
            <person name="Cooper K."/>
            <person name="Coulombe R.A."/>
            <person name="De S."/>
            <person name="Delany M.E."/>
            <person name="Dodgson J.B."/>
            <person name="Dong J.J."/>
            <person name="Evans C."/>
            <person name="Frederickson K.M."/>
            <person name="Flicek P."/>
            <person name="Florea L."/>
            <person name="Folkerts O."/>
            <person name="Groenen M.A."/>
            <person name="Harkins T.T."/>
            <person name="Herrero J."/>
            <person name="Hoffmann S."/>
            <person name="Megens H.J."/>
            <person name="Jiang A."/>
            <person name="de Jong P."/>
            <person name="Kaiser P."/>
            <person name="Kim H."/>
            <person name="Kim K.W."/>
            <person name="Kim S."/>
            <person name="Langenberger D."/>
            <person name="Lee M.K."/>
            <person name="Lee T."/>
            <person name="Mane S."/>
            <person name="Marcais G."/>
            <person name="Marz M."/>
            <person name="McElroy A.P."/>
            <person name="Modise T."/>
            <person name="Nefedov M."/>
            <person name="Notredame C."/>
            <person name="Paton I.R."/>
            <person name="Payne W.S."/>
            <person name="Pertea G."/>
            <person name="Prickett D."/>
            <person name="Puiu D."/>
            <person name="Qioa D."/>
            <person name="Raineri E."/>
            <person name="Ruffier M."/>
            <person name="Salzberg S.L."/>
            <person name="Schatz M.C."/>
            <person name="Scheuring C."/>
            <person name="Schmidt C.J."/>
            <person name="Schroeder S."/>
            <person name="Searle S.M."/>
            <person name="Smith E.J."/>
            <person name="Smith J."/>
            <person name="Sonstegard T.S."/>
            <person name="Stadler P.F."/>
            <person name="Tafer H."/>
            <person name="Tu Z.J."/>
            <person name="Van Tassell C.P."/>
            <person name="Vilella A.J."/>
            <person name="Williams K.P."/>
            <person name="Yorke J.A."/>
            <person name="Zhang L."/>
            <person name="Zhang H.B."/>
            <person name="Zhang X."/>
            <person name="Zhang Y."/>
            <person name="Reed K.M."/>
        </authorList>
    </citation>
    <scope>NUCLEOTIDE SEQUENCE [LARGE SCALE GENOMIC DNA]</scope>
</reference>
<evidence type="ECO:0000256" key="4">
    <source>
        <dbReference type="ARBA" id="ARBA00022700"/>
    </source>
</evidence>
<keyword evidence="10" id="KW-1185">Reference proteome</keyword>
<comment type="similarity">
    <text evidence="2">Belongs to the PMEPA1 family.</text>
</comment>
<feature type="compositionally biased region" description="Basic and acidic residues" evidence="8">
    <location>
        <begin position="311"/>
        <end position="320"/>
    </location>
</feature>
<evidence type="ECO:0000256" key="7">
    <source>
        <dbReference type="ARBA" id="ARBA00023136"/>
    </source>
</evidence>
<accession>A0A803YCC2</accession>
<dbReference type="InParanoid" id="A0A803YCC2"/>
<evidence type="ECO:0000256" key="6">
    <source>
        <dbReference type="ARBA" id="ARBA00022989"/>
    </source>
</evidence>
<evidence type="ECO:0000256" key="1">
    <source>
        <dbReference type="ARBA" id="ARBA00004391"/>
    </source>
</evidence>
<dbReference type="PANTHER" id="PTHR16514">
    <property type="entry name" value="LOW DENSITY LIPOPROTEIN RECEPTOR CLASS A DOMAIN-CONTAINING 4A"/>
    <property type="match status" value="1"/>
</dbReference>
<keyword evidence="6" id="KW-1133">Transmembrane helix</keyword>
<evidence type="ECO:0000313" key="10">
    <source>
        <dbReference type="Proteomes" id="UP000001645"/>
    </source>
</evidence>
<gene>
    <name evidence="9" type="primary">LDLRAD4</name>
</gene>
<dbReference type="GeneTree" id="ENSGT00390000000724"/>
<protein>
    <submittedName>
        <fullName evidence="9">Low density lipoprotein receptor class A domain containing 4</fullName>
    </submittedName>
</protein>
<dbReference type="InterPro" id="IPR043445">
    <property type="entry name" value="TMEPAI/LRAD4"/>
</dbReference>
<dbReference type="GO" id="GO:0030512">
    <property type="term" value="P:negative regulation of transforming growth factor beta receptor signaling pathway"/>
    <property type="evidence" value="ECO:0007669"/>
    <property type="project" value="InterPro"/>
</dbReference>
<evidence type="ECO:0000256" key="2">
    <source>
        <dbReference type="ARBA" id="ARBA00009908"/>
    </source>
</evidence>
<reference evidence="9" key="2">
    <citation type="submission" date="2025-08" db="UniProtKB">
        <authorList>
            <consortium name="Ensembl"/>
        </authorList>
    </citation>
    <scope>IDENTIFICATION</scope>
</reference>
<keyword evidence="3" id="KW-0812">Transmembrane</keyword>
<keyword evidence="5" id="KW-0967">Endosome</keyword>
<dbReference type="GO" id="GO:0000139">
    <property type="term" value="C:Golgi membrane"/>
    <property type="evidence" value="ECO:0007669"/>
    <property type="project" value="TreeGrafter"/>
</dbReference>
<keyword evidence="7" id="KW-0472">Membrane</keyword>
<feature type="compositionally biased region" description="Polar residues" evidence="8">
    <location>
        <begin position="242"/>
        <end position="256"/>
    </location>
</feature>
<reference evidence="9" key="3">
    <citation type="submission" date="2025-09" db="UniProtKB">
        <authorList>
            <consortium name="Ensembl"/>
        </authorList>
    </citation>
    <scope>IDENTIFICATION</scope>
</reference>
<evidence type="ECO:0000256" key="8">
    <source>
        <dbReference type="SAM" id="MobiDB-lite"/>
    </source>
</evidence>
<organism evidence="9 10">
    <name type="scientific">Meleagris gallopavo</name>
    <name type="common">Wild turkey</name>
    <dbReference type="NCBI Taxonomy" id="9103"/>
    <lineage>
        <taxon>Eukaryota</taxon>
        <taxon>Metazoa</taxon>
        <taxon>Chordata</taxon>
        <taxon>Craniata</taxon>
        <taxon>Vertebrata</taxon>
        <taxon>Euteleostomi</taxon>
        <taxon>Archelosauria</taxon>
        <taxon>Archosauria</taxon>
        <taxon>Dinosauria</taxon>
        <taxon>Saurischia</taxon>
        <taxon>Theropoda</taxon>
        <taxon>Coelurosauria</taxon>
        <taxon>Aves</taxon>
        <taxon>Neognathae</taxon>
        <taxon>Galloanserae</taxon>
        <taxon>Galliformes</taxon>
        <taxon>Phasianidae</taxon>
        <taxon>Meleagridinae</taxon>
        <taxon>Meleagris</taxon>
    </lineage>
</organism>
<keyword evidence="4" id="KW-0734">Signal transduction inhibitor</keyword>
<dbReference type="Ensembl" id="ENSMGAT00000031047.1">
    <property type="protein sequence ID" value="ENSMGAP00000029419.1"/>
    <property type="gene ID" value="ENSMGAG00000008613.3"/>
</dbReference>
<dbReference type="GO" id="GO:0070412">
    <property type="term" value="F:R-SMAD binding"/>
    <property type="evidence" value="ECO:0007669"/>
    <property type="project" value="InterPro"/>
</dbReference>
<comment type="subcellular location">
    <subcellularLocation>
        <location evidence="1">Early endosome membrane</location>
        <topology evidence="1">Single-pass membrane protein</topology>
    </subcellularLocation>
</comment>
<evidence type="ECO:0000256" key="3">
    <source>
        <dbReference type="ARBA" id="ARBA00022692"/>
    </source>
</evidence>
<name>A0A803YCC2_MELGA</name>
<sequence length="320" mass="35368">MGHGRSHQVLLCTVLTPCVIRTLNSRTSFIRPHGSHIPSCGWDWPAAFLWFVRLAVVAGVSARSQCAELDLLGCRAAVRFTYRKQGVGLPLGVGSQWLEAHCGIEAGLSCDFSHVLFPSALQEGCLWPSESSVSRQGASEIMYAPRSRDRFTAPSFMQRDRFSRFQPTYPYMQHEIDLPPTISLSDGEEPPPYQGPCTLQLRDPEQQMELNRESVRAPPNRTIFDSDLIDISMYNGGPCPPSSNSGISATNYSSNGRMEGPPPTYSEVMGHYPGSSFFHHQHSNAPPSSQRGSRLQFQQNNSESTIVPSKGQDRKPGNLV</sequence>
<dbReference type="Bgee" id="ENSMGAG00000008613">
    <property type="expression patterns" value="Expressed in bursa of Fabricius and 17 other cell types or tissues"/>
</dbReference>